<name>A0A8T3VV73_METOL</name>
<feature type="binding site" evidence="2">
    <location>
        <position position="61"/>
    </location>
    <ligand>
        <name>Mg(2+)</name>
        <dbReference type="ChEBI" id="CHEBI:18420"/>
        <label>1</label>
    </ligand>
</feature>
<dbReference type="Pfam" id="PF01066">
    <property type="entry name" value="CDP-OH_P_transf"/>
    <property type="match status" value="1"/>
</dbReference>
<dbReference type="GO" id="GO:0005886">
    <property type="term" value="C:plasma membrane"/>
    <property type="evidence" value="ECO:0007669"/>
    <property type="project" value="UniProtKB-SubCell"/>
</dbReference>
<dbReference type="NCBIfam" id="NF040950">
    <property type="entry name" value="archin_ph_syn"/>
    <property type="match status" value="1"/>
</dbReference>
<keyword evidence="2" id="KW-1133">Transmembrane helix</keyword>
<dbReference type="Proteomes" id="UP000732619">
    <property type="component" value="Unassembled WGS sequence"/>
</dbReference>
<feature type="transmembrane region" description="Helical" evidence="2">
    <location>
        <begin position="164"/>
        <end position="185"/>
    </location>
</feature>
<dbReference type="InterPro" id="IPR044270">
    <property type="entry name" value="AIP_synthase"/>
</dbReference>
<reference evidence="4" key="1">
    <citation type="submission" date="2019-04" db="EMBL/GenBank/DDBJ databases">
        <title>Evolution of Biomass-Degrading Anaerobic Consortia Revealed by Metagenomics.</title>
        <authorList>
            <person name="Peng X."/>
        </authorList>
    </citation>
    <scope>NUCLEOTIDE SEQUENCE</scope>
    <source>
        <strain evidence="4">SIG14</strain>
    </source>
</reference>
<keyword evidence="2" id="KW-0812">Transmembrane</keyword>
<feature type="transmembrane region" description="Helical" evidence="2">
    <location>
        <begin position="50"/>
        <end position="71"/>
    </location>
</feature>
<keyword evidence="2" id="KW-1003">Cell membrane</keyword>
<proteinExistence type="inferred from homology"/>
<evidence type="ECO:0000256" key="1">
    <source>
        <dbReference type="ARBA" id="ARBA00022679"/>
    </source>
</evidence>
<protein>
    <recommendedName>
        <fullName evidence="2">Archaetidylinositol phosphate synthase</fullName>
        <shortName evidence="2">AIP synthase</shortName>
        <ecNumber evidence="2">2.7.8.39</ecNumber>
    </recommendedName>
</protein>
<feature type="transmembrane region" description="Helical" evidence="2">
    <location>
        <begin position="20"/>
        <end position="43"/>
    </location>
</feature>
<dbReference type="EMBL" id="SUTG01000004">
    <property type="protein sequence ID" value="MBE6511876.1"/>
    <property type="molecule type" value="Genomic_DNA"/>
</dbReference>
<keyword evidence="2" id="KW-0472">Membrane</keyword>
<dbReference type="GO" id="GO:0016780">
    <property type="term" value="F:phosphotransferase activity, for other substituted phosphate groups"/>
    <property type="evidence" value="ECO:0007669"/>
    <property type="project" value="UniProtKB-UniRule"/>
</dbReference>
<feature type="binding site" evidence="2">
    <location>
        <position position="82"/>
    </location>
    <ligand>
        <name>Mg(2+)</name>
        <dbReference type="ChEBI" id="CHEBI:18420"/>
        <label>2</label>
    </ligand>
</feature>
<keyword evidence="2" id="KW-1208">Phospholipid metabolism</keyword>
<evidence type="ECO:0000313" key="4">
    <source>
        <dbReference type="EMBL" id="MBE6511876.1"/>
    </source>
</evidence>
<dbReference type="Gene3D" id="1.20.120.1760">
    <property type="match status" value="1"/>
</dbReference>
<keyword evidence="1 2" id="KW-0808">Transferase</keyword>
<feature type="active site" description="Proton acceptor" evidence="2">
    <location>
        <position position="86"/>
    </location>
</feature>
<comment type="pathway">
    <text evidence="2">Lipid metabolism; phospholipid metabolism.</text>
</comment>
<dbReference type="HAMAP" id="MF_02242">
    <property type="entry name" value="AIP_synthase"/>
    <property type="match status" value="1"/>
</dbReference>
<keyword evidence="2" id="KW-0460">Magnesium</keyword>
<feature type="transmembrane region" description="Helical" evidence="2">
    <location>
        <begin position="140"/>
        <end position="158"/>
    </location>
</feature>
<dbReference type="InterPro" id="IPR043130">
    <property type="entry name" value="CDP-OH_PTrfase_TM_dom"/>
</dbReference>
<keyword evidence="2" id="KW-0444">Lipid biosynthesis</keyword>
<organism evidence="4 5">
    <name type="scientific">Methanobrevibacter olleyae</name>
    <dbReference type="NCBI Taxonomy" id="294671"/>
    <lineage>
        <taxon>Archaea</taxon>
        <taxon>Methanobacteriati</taxon>
        <taxon>Methanobacteriota</taxon>
        <taxon>Methanomada group</taxon>
        <taxon>Methanobacteria</taxon>
        <taxon>Methanobacteriales</taxon>
        <taxon>Methanobacteriaceae</taxon>
        <taxon>Methanobrevibacter</taxon>
    </lineage>
</organism>
<feature type="binding site" evidence="2">
    <location>
        <position position="64"/>
    </location>
    <ligand>
        <name>Mg(2+)</name>
        <dbReference type="ChEBI" id="CHEBI:18420"/>
        <label>1</label>
    </ligand>
</feature>
<comment type="caution">
    <text evidence="4">The sequence shown here is derived from an EMBL/GenBank/DDBJ whole genome shotgun (WGS) entry which is preliminary data.</text>
</comment>
<evidence type="ECO:0000313" key="5">
    <source>
        <dbReference type="Proteomes" id="UP000732619"/>
    </source>
</evidence>
<feature type="binding site" evidence="2">
    <location>
        <position position="61"/>
    </location>
    <ligand>
        <name>Mg(2+)</name>
        <dbReference type="ChEBI" id="CHEBI:18420"/>
        <label>2</label>
    </ligand>
</feature>
<keyword evidence="2" id="KW-0479">Metal-binding</keyword>
<comment type="similarity">
    <text evidence="2 3">Belongs to the CDP-alcohol phosphatidyltransferase class-I family.</text>
</comment>
<dbReference type="GO" id="GO:0008654">
    <property type="term" value="P:phospholipid biosynthetic process"/>
    <property type="evidence" value="ECO:0007669"/>
    <property type="project" value="UniProtKB-UniRule"/>
</dbReference>
<feature type="binding site" evidence="2">
    <location>
        <position position="86"/>
    </location>
    <ligand>
        <name>Mg(2+)</name>
        <dbReference type="ChEBI" id="CHEBI:18420"/>
        <label>2</label>
    </ligand>
</feature>
<accession>A0A8T3VV73</accession>
<evidence type="ECO:0000256" key="2">
    <source>
        <dbReference type="HAMAP-Rule" id="MF_02242"/>
    </source>
</evidence>
<comment type="cofactor">
    <cofactor evidence="2">
        <name>Mn(2+)</name>
        <dbReference type="ChEBI" id="CHEBI:29035"/>
    </cofactor>
    <cofactor evidence="2">
        <name>Mg(2+)</name>
        <dbReference type="ChEBI" id="CHEBI:18420"/>
    </cofactor>
    <text evidence="2">Binds 2 Mg(2+) or Mn(2+) ions per subunit.</text>
</comment>
<dbReference type="InterPro" id="IPR048254">
    <property type="entry name" value="CDP_ALCOHOL_P_TRANSF_CS"/>
</dbReference>
<dbReference type="InterPro" id="IPR000462">
    <property type="entry name" value="CDP-OH_P_trans"/>
</dbReference>
<feature type="transmembrane region" description="Helical" evidence="2">
    <location>
        <begin position="91"/>
        <end position="120"/>
    </location>
</feature>
<evidence type="ECO:0000256" key="3">
    <source>
        <dbReference type="RuleBase" id="RU003750"/>
    </source>
</evidence>
<dbReference type="EC" id="2.7.8.39" evidence="2"/>
<sequence>MLNSLRPYLTKFLEPLASRLNINPNIVTVISPFIAILSAILFASGNLLGGALFILLSGFLDVVDGAVARYHDKASPFGAFLDSTMDRFADAIIFIGIIFGGYCHWFVGVLAIHSAITVSYVRARAESQGVECNIGIAERAVRMIILMLGAVIGSVFNSNSIFTYFIYILVILSYFTVGQRIFHVWKELNGPKRYRQKRLR</sequence>
<dbReference type="GO" id="GO:0000287">
    <property type="term" value="F:magnesium ion binding"/>
    <property type="evidence" value="ECO:0007669"/>
    <property type="project" value="UniProtKB-UniRule"/>
</dbReference>
<comment type="subcellular location">
    <subcellularLocation>
        <location evidence="2">Cell membrane</location>
        <topology evidence="2">Multi-pass membrane protein</topology>
    </subcellularLocation>
</comment>
<feature type="binding site" evidence="2">
    <location>
        <position position="82"/>
    </location>
    <ligand>
        <name>Mg(2+)</name>
        <dbReference type="ChEBI" id="CHEBI:18420"/>
        <label>1</label>
    </ligand>
</feature>
<keyword evidence="2" id="KW-0464">Manganese</keyword>
<gene>
    <name evidence="4" type="ORF">E7Z75_01815</name>
</gene>
<keyword evidence="2" id="KW-0443">Lipid metabolism</keyword>
<dbReference type="AlphaFoldDB" id="A0A8T3VV73"/>
<comment type="function">
    <text evidence="2">Catalyzes the formation of archaetidylinositol phosphate (AIP) from CDP-archaeol (CDP-ArOH or CDP-2,3-bis-(O-phytanyl)-sn-glycerol) and 1L-myo-inositol 1-phosphate (IP or 1D-myo-inositol 3-phosphate). AIP is a precursor of archaetidyl-myo-inositol (AI), an ether-type inositol phospholipid ubiquitously distributed in archaea membranes and essential for glycolipid biosynthesis in archaea.</text>
</comment>
<comment type="catalytic activity">
    <reaction evidence="2">
        <text>CDP-2,3-bis-O-(phytanyl)-sn-glycerol + 1D-myo-inositol 3-phosphate = saturated 1-archaetidyl-1D-myo-inositol 3-phosphate + CMP + H(+)</text>
        <dbReference type="Rhea" id="RHEA:36823"/>
        <dbReference type="ChEBI" id="CHEBI:15378"/>
        <dbReference type="ChEBI" id="CHEBI:58401"/>
        <dbReference type="ChEBI" id="CHEBI:60377"/>
        <dbReference type="ChEBI" id="CHEBI:74004"/>
        <dbReference type="ChEBI" id="CHEBI:74006"/>
        <dbReference type="EC" id="2.7.8.39"/>
    </reaction>
</comment>
<dbReference type="PROSITE" id="PS00379">
    <property type="entry name" value="CDP_ALCOHOL_P_TRANSF"/>
    <property type="match status" value="1"/>
</dbReference>
<dbReference type="InterPro" id="IPR054868">
    <property type="entry name" value="archin_ph_syn"/>
</dbReference>